<sequence length="128" mass="14077">MANWVDVLSLLATLCLIGGTIYACLCAMEFCRAVGSCMQESLRMKGVHVSQHGVSISVSSRLQPDDCMKIVTDMLHRNPRPHHPPPSTLHAPSKAPTHSFPVHLHAPKHFALDVGRRYPRVAFAPSVM</sequence>
<proteinExistence type="predicted"/>
<accession>M2QYI2</accession>
<reference evidence="1 2" key="1">
    <citation type="journal article" date="2012" name="Proc. Natl. Acad. Sci. U.S.A.">
        <title>Comparative genomics of Ceriporiopsis subvermispora and Phanerochaete chrysosporium provide insight into selective ligninolysis.</title>
        <authorList>
            <person name="Fernandez-Fueyo E."/>
            <person name="Ruiz-Duenas F.J."/>
            <person name="Ferreira P."/>
            <person name="Floudas D."/>
            <person name="Hibbett D.S."/>
            <person name="Canessa P."/>
            <person name="Larrondo L.F."/>
            <person name="James T.Y."/>
            <person name="Seelenfreund D."/>
            <person name="Lobos S."/>
            <person name="Polanco R."/>
            <person name="Tello M."/>
            <person name="Honda Y."/>
            <person name="Watanabe T."/>
            <person name="Watanabe T."/>
            <person name="Ryu J.S."/>
            <person name="Kubicek C.P."/>
            <person name="Schmoll M."/>
            <person name="Gaskell J."/>
            <person name="Hammel K.E."/>
            <person name="St John F.J."/>
            <person name="Vanden Wymelenberg A."/>
            <person name="Sabat G."/>
            <person name="Splinter BonDurant S."/>
            <person name="Syed K."/>
            <person name="Yadav J.S."/>
            <person name="Doddapaneni H."/>
            <person name="Subramanian V."/>
            <person name="Lavin J.L."/>
            <person name="Oguiza J.A."/>
            <person name="Perez G."/>
            <person name="Pisabarro A.G."/>
            <person name="Ramirez L."/>
            <person name="Santoyo F."/>
            <person name="Master E."/>
            <person name="Coutinho P.M."/>
            <person name="Henrissat B."/>
            <person name="Lombard V."/>
            <person name="Magnuson J.K."/>
            <person name="Kuees U."/>
            <person name="Hori C."/>
            <person name="Igarashi K."/>
            <person name="Samejima M."/>
            <person name="Held B.W."/>
            <person name="Barry K.W."/>
            <person name="LaButti K.M."/>
            <person name="Lapidus A."/>
            <person name="Lindquist E.A."/>
            <person name="Lucas S.M."/>
            <person name="Riley R."/>
            <person name="Salamov A.A."/>
            <person name="Hoffmeister D."/>
            <person name="Schwenk D."/>
            <person name="Hadar Y."/>
            <person name="Yarden O."/>
            <person name="de Vries R.P."/>
            <person name="Wiebenga A."/>
            <person name="Stenlid J."/>
            <person name="Eastwood D."/>
            <person name="Grigoriev I.V."/>
            <person name="Berka R.M."/>
            <person name="Blanchette R.A."/>
            <person name="Kersten P."/>
            <person name="Martinez A.T."/>
            <person name="Vicuna R."/>
            <person name="Cullen D."/>
        </authorList>
    </citation>
    <scope>NUCLEOTIDE SEQUENCE [LARGE SCALE GENOMIC DNA]</scope>
    <source>
        <strain evidence="1 2">B</strain>
    </source>
</reference>
<protein>
    <submittedName>
        <fullName evidence="1">Uncharacterized protein</fullName>
    </submittedName>
</protein>
<name>M2QYI2_CERS8</name>
<evidence type="ECO:0000313" key="1">
    <source>
        <dbReference type="EMBL" id="EMD31596.1"/>
    </source>
</evidence>
<organism evidence="1 2">
    <name type="scientific">Ceriporiopsis subvermispora (strain B)</name>
    <name type="common">White-rot fungus</name>
    <name type="synonym">Gelatoporia subvermispora</name>
    <dbReference type="NCBI Taxonomy" id="914234"/>
    <lineage>
        <taxon>Eukaryota</taxon>
        <taxon>Fungi</taxon>
        <taxon>Dikarya</taxon>
        <taxon>Basidiomycota</taxon>
        <taxon>Agaricomycotina</taxon>
        <taxon>Agaricomycetes</taxon>
        <taxon>Polyporales</taxon>
        <taxon>Gelatoporiaceae</taxon>
        <taxon>Gelatoporia</taxon>
    </lineage>
</organism>
<evidence type="ECO:0000313" key="2">
    <source>
        <dbReference type="Proteomes" id="UP000016930"/>
    </source>
</evidence>
<dbReference type="EMBL" id="KB445817">
    <property type="protein sequence ID" value="EMD31596.1"/>
    <property type="molecule type" value="Genomic_DNA"/>
</dbReference>
<dbReference type="Proteomes" id="UP000016930">
    <property type="component" value="Unassembled WGS sequence"/>
</dbReference>
<gene>
    <name evidence="1" type="ORF">CERSUDRAFT_88939</name>
</gene>
<keyword evidence="2" id="KW-1185">Reference proteome</keyword>
<dbReference type="AlphaFoldDB" id="M2QYI2"/>
<dbReference type="OrthoDB" id="2505950at2759"/>
<dbReference type="HOGENOM" id="CLU_1959304_0_0_1"/>